<evidence type="ECO:0000313" key="4">
    <source>
        <dbReference type="Proteomes" id="UP001219518"/>
    </source>
</evidence>
<feature type="region of interest" description="Disordered" evidence="1">
    <location>
        <begin position="1"/>
        <end position="40"/>
    </location>
</feature>
<keyword evidence="2" id="KW-0472">Membrane</keyword>
<protein>
    <submittedName>
        <fullName evidence="3">1,2-dihydroxy-3-keto-5-methylthiopentene dioxygenase 1</fullName>
    </submittedName>
</protein>
<organism evidence="3 4">
    <name type="scientific">Frankliniella fusca</name>
    <dbReference type="NCBI Taxonomy" id="407009"/>
    <lineage>
        <taxon>Eukaryota</taxon>
        <taxon>Metazoa</taxon>
        <taxon>Ecdysozoa</taxon>
        <taxon>Arthropoda</taxon>
        <taxon>Hexapoda</taxon>
        <taxon>Insecta</taxon>
        <taxon>Pterygota</taxon>
        <taxon>Neoptera</taxon>
        <taxon>Paraneoptera</taxon>
        <taxon>Thysanoptera</taxon>
        <taxon>Terebrantia</taxon>
        <taxon>Thripoidea</taxon>
        <taxon>Thripidae</taxon>
        <taxon>Frankliniella</taxon>
    </lineage>
</organism>
<gene>
    <name evidence="3" type="ORF">KUF71_004949</name>
</gene>
<dbReference type="Proteomes" id="UP001219518">
    <property type="component" value="Unassembled WGS sequence"/>
</dbReference>
<dbReference type="AlphaFoldDB" id="A0AAE1LSL2"/>
<dbReference type="EMBL" id="JAHWGI010001411">
    <property type="protein sequence ID" value="KAK3930215.1"/>
    <property type="molecule type" value="Genomic_DNA"/>
</dbReference>
<keyword evidence="3" id="KW-0223">Dioxygenase</keyword>
<keyword evidence="2" id="KW-1133">Transmembrane helix</keyword>
<feature type="compositionally biased region" description="Low complexity" evidence="1">
    <location>
        <begin position="31"/>
        <end position="40"/>
    </location>
</feature>
<proteinExistence type="predicted"/>
<name>A0AAE1LSL2_9NEOP</name>
<comment type="caution">
    <text evidence="3">The sequence shown here is derived from an EMBL/GenBank/DDBJ whole genome shotgun (WGS) entry which is preliminary data.</text>
</comment>
<evidence type="ECO:0000256" key="2">
    <source>
        <dbReference type="SAM" id="Phobius"/>
    </source>
</evidence>
<feature type="transmembrane region" description="Helical" evidence="2">
    <location>
        <begin position="79"/>
        <end position="98"/>
    </location>
</feature>
<feature type="non-terminal residue" evidence="3">
    <location>
        <position position="1"/>
    </location>
</feature>
<evidence type="ECO:0000256" key="1">
    <source>
        <dbReference type="SAM" id="MobiDB-lite"/>
    </source>
</evidence>
<keyword evidence="4" id="KW-1185">Reference proteome</keyword>
<keyword evidence="2" id="KW-0812">Transmembrane</keyword>
<accession>A0AAE1LSL2</accession>
<dbReference type="GO" id="GO:0051213">
    <property type="term" value="F:dioxygenase activity"/>
    <property type="evidence" value="ECO:0007669"/>
    <property type="project" value="UniProtKB-KW"/>
</dbReference>
<reference evidence="3" key="1">
    <citation type="submission" date="2021-07" db="EMBL/GenBank/DDBJ databases">
        <authorList>
            <person name="Catto M.A."/>
            <person name="Jacobson A."/>
            <person name="Kennedy G."/>
            <person name="Labadie P."/>
            <person name="Hunt B.G."/>
            <person name="Srinivasan R."/>
        </authorList>
    </citation>
    <scope>NUCLEOTIDE SEQUENCE</scope>
    <source>
        <strain evidence="3">PL_HMW_Pooled</strain>
        <tissue evidence="3">Head</tissue>
    </source>
</reference>
<evidence type="ECO:0000313" key="3">
    <source>
        <dbReference type="EMBL" id="KAK3930215.1"/>
    </source>
</evidence>
<keyword evidence="3" id="KW-0560">Oxidoreductase</keyword>
<reference evidence="3" key="2">
    <citation type="journal article" date="2023" name="BMC Genomics">
        <title>Pest status, molecular evolution, and epigenetic factors derived from the genome assembly of Frankliniella fusca, a thysanopteran phytovirus vector.</title>
        <authorList>
            <person name="Catto M.A."/>
            <person name="Labadie P.E."/>
            <person name="Jacobson A.L."/>
            <person name="Kennedy G.G."/>
            <person name="Srinivasan R."/>
            <person name="Hunt B.G."/>
        </authorList>
    </citation>
    <scope>NUCLEOTIDE SEQUENCE</scope>
    <source>
        <strain evidence="3">PL_HMW_Pooled</strain>
    </source>
</reference>
<feature type="compositionally biased region" description="Basic and acidic residues" evidence="1">
    <location>
        <begin position="1"/>
        <end position="12"/>
    </location>
</feature>
<sequence>AWYLDDANKDQYDPNYKQPTSYDVDGRNYDDPNNNLYDPNYRQPSSFDTTYGAGGAYGSQPYGSRGYYGRYNAATASSAPMALVATLMAGVLALGVLADRR</sequence>